<evidence type="ECO:0000313" key="11">
    <source>
        <dbReference type="EMBL" id="MFG6460902.1"/>
    </source>
</evidence>
<comment type="catalytic activity">
    <reaction evidence="8">
        <text>(sulfur carrier)-H + L-cysteine = (sulfur carrier)-SH + L-alanine</text>
        <dbReference type="Rhea" id="RHEA:43892"/>
        <dbReference type="Rhea" id="RHEA-COMP:14737"/>
        <dbReference type="Rhea" id="RHEA-COMP:14739"/>
        <dbReference type="ChEBI" id="CHEBI:29917"/>
        <dbReference type="ChEBI" id="CHEBI:35235"/>
        <dbReference type="ChEBI" id="CHEBI:57972"/>
        <dbReference type="ChEBI" id="CHEBI:64428"/>
        <dbReference type="EC" id="2.8.1.7"/>
    </reaction>
</comment>
<dbReference type="Gene3D" id="3.60.15.10">
    <property type="entry name" value="Ribonuclease Z/Hydroxyacylglutathione hydrolase-like"/>
    <property type="match status" value="1"/>
</dbReference>
<reference evidence="11 12" key="1">
    <citation type="submission" date="2024-08" db="EMBL/GenBank/DDBJ databases">
        <authorList>
            <person name="Lu H."/>
        </authorList>
    </citation>
    <scope>NUCLEOTIDE SEQUENCE [LARGE SCALE GENOMIC DNA]</scope>
    <source>
        <strain evidence="11 12">DXS20W</strain>
    </source>
</reference>
<dbReference type="SMART" id="SM00849">
    <property type="entry name" value="Lactamase_B"/>
    <property type="match status" value="1"/>
</dbReference>
<evidence type="ECO:0000256" key="1">
    <source>
        <dbReference type="ARBA" id="ARBA00001933"/>
    </source>
</evidence>
<dbReference type="InterPro" id="IPR001279">
    <property type="entry name" value="Metallo-B-lactamas"/>
</dbReference>
<evidence type="ECO:0000256" key="9">
    <source>
        <dbReference type="RuleBase" id="RU004504"/>
    </source>
</evidence>
<name>A0ABW7GG53_9BURK</name>
<feature type="domain" description="Rhodanese" evidence="10">
    <location>
        <begin position="645"/>
        <end position="742"/>
    </location>
</feature>
<keyword evidence="7" id="KW-0411">Iron-sulfur</keyword>
<dbReference type="InterPro" id="IPR015422">
    <property type="entry name" value="PyrdxlP-dep_Trfase_small"/>
</dbReference>
<organism evidence="11 12">
    <name type="scientific">Pelomonas lactea</name>
    <dbReference type="NCBI Taxonomy" id="3299030"/>
    <lineage>
        <taxon>Bacteria</taxon>
        <taxon>Pseudomonadati</taxon>
        <taxon>Pseudomonadota</taxon>
        <taxon>Betaproteobacteria</taxon>
        <taxon>Burkholderiales</taxon>
        <taxon>Sphaerotilaceae</taxon>
        <taxon>Roseateles</taxon>
    </lineage>
</organism>
<dbReference type="PANTHER" id="PTHR11601">
    <property type="entry name" value="CYSTEINE DESULFURYLASE FAMILY MEMBER"/>
    <property type="match status" value="1"/>
</dbReference>
<dbReference type="PROSITE" id="PS00595">
    <property type="entry name" value="AA_TRANSFER_CLASS_5"/>
    <property type="match status" value="1"/>
</dbReference>
<dbReference type="GO" id="GO:0008483">
    <property type="term" value="F:transaminase activity"/>
    <property type="evidence" value="ECO:0007669"/>
    <property type="project" value="UniProtKB-KW"/>
</dbReference>
<evidence type="ECO:0000256" key="8">
    <source>
        <dbReference type="ARBA" id="ARBA00050776"/>
    </source>
</evidence>
<dbReference type="Gene3D" id="3.40.640.10">
    <property type="entry name" value="Type I PLP-dependent aspartate aminotransferase-like (Major domain)"/>
    <property type="match status" value="1"/>
</dbReference>
<dbReference type="EMBL" id="JBIGHX010000002">
    <property type="protein sequence ID" value="MFG6460902.1"/>
    <property type="molecule type" value="Genomic_DNA"/>
</dbReference>
<dbReference type="SUPFAM" id="SSF52821">
    <property type="entry name" value="Rhodanese/Cell cycle control phosphatase"/>
    <property type="match status" value="1"/>
</dbReference>
<proteinExistence type="inferred from homology"/>
<dbReference type="InterPro" id="IPR036873">
    <property type="entry name" value="Rhodanese-like_dom_sf"/>
</dbReference>
<keyword evidence="11" id="KW-0808">Transferase</keyword>
<dbReference type="SMART" id="SM00450">
    <property type="entry name" value="RHOD"/>
    <property type="match status" value="1"/>
</dbReference>
<evidence type="ECO:0000256" key="6">
    <source>
        <dbReference type="ARBA" id="ARBA00023004"/>
    </source>
</evidence>
<keyword evidence="11" id="KW-0032">Aminotransferase</keyword>
<dbReference type="SUPFAM" id="SSF56281">
    <property type="entry name" value="Metallo-hydrolase/oxidoreductase"/>
    <property type="match status" value="1"/>
</dbReference>
<comment type="caution">
    <text evidence="11">The sequence shown here is derived from an EMBL/GenBank/DDBJ whole genome shotgun (WGS) entry which is preliminary data.</text>
</comment>
<dbReference type="CDD" id="cd00158">
    <property type="entry name" value="RHOD"/>
    <property type="match status" value="1"/>
</dbReference>
<evidence type="ECO:0000256" key="3">
    <source>
        <dbReference type="ARBA" id="ARBA00012239"/>
    </source>
</evidence>
<keyword evidence="12" id="KW-1185">Reference proteome</keyword>
<comment type="similarity">
    <text evidence="2">Belongs to the class-V pyridoxal-phosphate-dependent aminotransferase family. NifS/IscS subfamily.</text>
</comment>
<evidence type="ECO:0000256" key="7">
    <source>
        <dbReference type="ARBA" id="ARBA00023014"/>
    </source>
</evidence>
<evidence type="ECO:0000256" key="2">
    <source>
        <dbReference type="ARBA" id="ARBA00006490"/>
    </source>
</evidence>
<evidence type="ECO:0000313" key="12">
    <source>
        <dbReference type="Proteomes" id="UP001606302"/>
    </source>
</evidence>
<evidence type="ECO:0000256" key="4">
    <source>
        <dbReference type="ARBA" id="ARBA00022723"/>
    </source>
</evidence>
<dbReference type="SUPFAM" id="SSF53383">
    <property type="entry name" value="PLP-dependent transferases"/>
    <property type="match status" value="1"/>
</dbReference>
<dbReference type="Pfam" id="PF00581">
    <property type="entry name" value="Rhodanese"/>
    <property type="match status" value="1"/>
</dbReference>
<dbReference type="PROSITE" id="PS50206">
    <property type="entry name" value="RHODANESE_3"/>
    <property type="match status" value="1"/>
</dbReference>
<dbReference type="InterPro" id="IPR015424">
    <property type="entry name" value="PyrdxlP-dep_Trfase"/>
</dbReference>
<sequence length="747" mass="77671">MEIYLDANATTPVLPQAREAALAAMAEDFGNPSSIHSTGLKARALMDGVRARARRVLGAGSGRLLFVSGATEGIQTAVLSSLSALRDRPGRPELLYGATEHKAVPEAIRHWNALLGLNLPVLAIPVGRDGRHDLAWLREHAPRAGLVCTMAANNETGVVSDLDGIAAALAGSPALWLVDGVQALGKLPLRLDERRIDYAPFSGHKLYAPKGVGLLYVRDGAPFTPLLAGGGQEGALRAGTENMSGIAALGAVLAALEDGGIFRDAATLGAFRDRLADALQQAFPGLVFNAPPDLCLPTTLNFAVPGVSAKLLLDLFDAAELRVSGGSACSAAKAAPSYVLEAMGLPAWQSASAVRLSFGPVADAAFIDEACARIRVCGESLRDSCLSPGAAGQALPADGLTRFVVDGACCYLLADAASRRAVVVDPLPELTGRLAQWLRCQGYALAAVLDTHSHGDHASSAPELWAAAGQHAGDVDSLGWPHDAEALALGALTLTRLPVPGHTQDSTAYLLHDAASLRQVFVGDTVMPGALGRSDFAQSAPQQYAASLARLAQAAGPHTLLLPGHDYDDRFATTLAVECDAQPLLADVLAGRLDAAGFAAAKARLEQGLALTEYQTVACGARVDGGCLLASSELAVDALRGLLRRHPALLLVDVREPYEQRLGQAPELGSAVRREAVALSGLPDALARWLALPADTPIVFFCRSGNRSAQAAQALRRLGRAQAWSLAGGLALWPRALPAQADAALAI</sequence>
<dbReference type="RefSeq" id="WP_394509750.1">
    <property type="nucleotide sequence ID" value="NZ_JBIGHX010000002.1"/>
</dbReference>
<dbReference type="InterPro" id="IPR020578">
    <property type="entry name" value="Aminotrans_V_PyrdxlP_BS"/>
</dbReference>
<dbReference type="Pfam" id="PF00266">
    <property type="entry name" value="Aminotran_5"/>
    <property type="match status" value="1"/>
</dbReference>
<dbReference type="InterPro" id="IPR000192">
    <property type="entry name" value="Aminotrans_V_dom"/>
</dbReference>
<dbReference type="PANTHER" id="PTHR11601:SF34">
    <property type="entry name" value="CYSTEINE DESULFURASE"/>
    <property type="match status" value="1"/>
</dbReference>
<dbReference type="EC" id="2.8.1.7" evidence="3"/>
<dbReference type="InterPro" id="IPR036866">
    <property type="entry name" value="RibonucZ/Hydroxyglut_hydro"/>
</dbReference>
<dbReference type="InterPro" id="IPR001763">
    <property type="entry name" value="Rhodanese-like_dom"/>
</dbReference>
<keyword evidence="5" id="KW-0663">Pyridoxal phosphate</keyword>
<accession>A0ABW7GG53</accession>
<dbReference type="Gene3D" id="1.10.260.50">
    <property type="match status" value="1"/>
</dbReference>
<dbReference type="InterPro" id="IPR015421">
    <property type="entry name" value="PyrdxlP-dep_Trfase_major"/>
</dbReference>
<comment type="cofactor">
    <cofactor evidence="1 9">
        <name>pyridoxal 5'-phosphate</name>
        <dbReference type="ChEBI" id="CHEBI:597326"/>
    </cofactor>
</comment>
<dbReference type="Gene3D" id="3.40.250.10">
    <property type="entry name" value="Rhodanese-like domain"/>
    <property type="match status" value="1"/>
</dbReference>
<evidence type="ECO:0000256" key="5">
    <source>
        <dbReference type="ARBA" id="ARBA00022898"/>
    </source>
</evidence>
<dbReference type="Proteomes" id="UP001606302">
    <property type="component" value="Unassembled WGS sequence"/>
</dbReference>
<gene>
    <name evidence="11" type="ORF">ACG04Q_04910</name>
</gene>
<keyword evidence="4" id="KW-0479">Metal-binding</keyword>
<protein>
    <recommendedName>
        <fullName evidence="3">cysteine desulfurase</fullName>
        <ecNumber evidence="3">2.8.1.7</ecNumber>
    </recommendedName>
</protein>
<keyword evidence="6" id="KW-0408">Iron</keyword>
<evidence type="ECO:0000259" key="10">
    <source>
        <dbReference type="PROSITE" id="PS50206"/>
    </source>
</evidence>
<dbReference type="Pfam" id="PF00753">
    <property type="entry name" value="Lactamase_B"/>
    <property type="match status" value="1"/>
</dbReference>
<dbReference type="Gene3D" id="3.90.1150.10">
    <property type="entry name" value="Aspartate Aminotransferase, domain 1"/>
    <property type="match status" value="1"/>
</dbReference>